<feature type="compositionally biased region" description="Acidic residues" evidence="2">
    <location>
        <begin position="68"/>
        <end position="78"/>
    </location>
</feature>
<feature type="coiled-coil region" evidence="1">
    <location>
        <begin position="467"/>
        <end position="595"/>
    </location>
</feature>
<feature type="region of interest" description="Disordered" evidence="2">
    <location>
        <begin position="295"/>
        <end position="314"/>
    </location>
</feature>
<evidence type="ECO:0000313" key="3">
    <source>
        <dbReference type="EMBL" id="CAE7550900.1"/>
    </source>
</evidence>
<name>A0A812U3G4_SYMPI</name>
<comment type="caution">
    <text evidence="3">The sequence shown here is derived from an EMBL/GenBank/DDBJ whole genome shotgun (WGS) entry which is preliminary data.</text>
</comment>
<protein>
    <submittedName>
        <fullName evidence="3">Uncharacterized protein</fullName>
    </submittedName>
</protein>
<organism evidence="3 4">
    <name type="scientific">Symbiodinium pilosum</name>
    <name type="common">Dinoflagellate</name>
    <dbReference type="NCBI Taxonomy" id="2952"/>
    <lineage>
        <taxon>Eukaryota</taxon>
        <taxon>Sar</taxon>
        <taxon>Alveolata</taxon>
        <taxon>Dinophyceae</taxon>
        <taxon>Suessiales</taxon>
        <taxon>Symbiodiniaceae</taxon>
        <taxon>Symbiodinium</taxon>
    </lineage>
</organism>
<feature type="region of interest" description="Disordered" evidence="2">
    <location>
        <begin position="758"/>
        <end position="803"/>
    </location>
</feature>
<sequence length="803" mass="86398">MASWTEGKKVAEKHSTRQRESRSLNGARELPKRRKAILRPRESVEASEEEQTHREVRPRANSTHIQIEDDEEDLDEDVSGNSEGQNEGLVSEDAEEESEDEVQEAPEQGNAVANGDQEVEESEAEEEEDEDEEEEEETRAKSARRKPKEQPAEIKTRKPDAKAVWGAGAAPEASARLSAGALRELAEQKIKSLKAMEPQVSSASSSKSSPQAAEKALALSLSVDSSQGLSAEKISPELQEEQRIKVSAKIGCPKLTLQWQVSLARRNRLGPPFEAPSFGTVVRNVRIAPQAHMARIQEGDGSSRGRARSAGTAGHGWTKAIASDFAANLQRFASDTEAPGEASEAHLASTSPDGARAATGLAGFPVRDGSDDASAQDQDEMGIYGLDTWSRHAATEPKAKRSRGSQDRMDAVQQRCATVAQAIGKAQMPQACRAMLEAAVPLALGVSPADRDKRQVAFARFIGEVLKDTEALLLERLLQEKRAAKEEVLAAATCAQKAAKAVRDILTQVERCEEQLAVHLSAEEAAKLAHGCAEVEANEAEAARSAAEVQRLERQMEQDLSRTACSVLRAENKELQLTADQLSKLQKVCNKLNLEDSLLCTLPLVLQKPVEGRSPLEEAASQLITKALEDYVEATSKELTCDTLTSAEEALTERAKAAQADLNASCASLAEARENVLASQAAASSSSASLRQARVEETKALAHFQDTSSAGAETSNLLQQLRKAALAAYSNLGGPATQNKGVDALEQQLLQFEESCRSEIEKRKESEDEPATLTESGAKEREDEPATLTETPKSAAGAAVGEG</sequence>
<feature type="compositionally biased region" description="Acidic residues" evidence="2">
    <location>
        <begin position="90"/>
        <end position="104"/>
    </location>
</feature>
<feature type="compositionally biased region" description="Basic and acidic residues" evidence="2">
    <location>
        <begin position="39"/>
        <end position="58"/>
    </location>
</feature>
<feature type="compositionally biased region" description="Basic and acidic residues" evidence="2">
    <location>
        <begin position="148"/>
        <end position="161"/>
    </location>
</feature>
<dbReference type="AlphaFoldDB" id="A0A812U3G4"/>
<evidence type="ECO:0000256" key="1">
    <source>
        <dbReference type="SAM" id="Coils"/>
    </source>
</evidence>
<feature type="compositionally biased region" description="Acidic residues" evidence="2">
    <location>
        <begin position="117"/>
        <end position="137"/>
    </location>
</feature>
<evidence type="ECO:0000256" key="2">
    <source>
        <dbReference type="SAM" id="MobiDB-lite"/>
    </source>
</evidence>
<feature type="compositionally biased region" description="Low complexity" evidence="2">
    <location>
        <begin position="197"/>
        <end position="213"/>
    </location>
</feature>
<feature type="region of interest" description="Disordered" evidence="2">
    <location>
        <begin position="1"/>
        <end position="175"/>
    </location>
</feature>
<proteinExistence type="predicted"/>
<feature type="region of interest" description="Disordered" evidence="2">
    <location>
        <begin position="194"/>
        <end position="213"/>
    </location>
</feature>
<accession>A0A812U3G4</accession>
<feature type="compositionally biased region" description="Basic and acidic residues" evidence="2">
    <location>
        <begin position="1"/>
        <end position="22"/>
    </location>
</feature>
<dbReference type="EMBL" id="CAJNIZ010034213">
    <property type="protein sequence ID" value="CAE7550900.1"/>
    <property type="molecule type" value="Genomic_DNA"/>
</dbReference>
<evidence type="ECO:0000313" key="4">
    <source>
        <dbReference type="Proteomes" id="UP000649617"/>
    </source>
</evidence>
<keyword evidence="4" id="KW-1185">Reference proteome</keyword>
<dbReference type="Proteomes" id="UP000649617">
    <property type="component" value="Unassembled WGS sequence"/>
</dbReference>
<keyword evidence="1" id="KW-0175">Coiled coil</keyword>
<feature type="region of interest" description="Disordered" evidence="2">
    <location>
        <begin position="335"/>
        <end position="377"/>
    </location>
</feature>
<reference evidence="3" key="1">
    <citation type="submission" date="2021-02" db="EMBL/GenBank/DDBJ databases">
        <authorList>
            <person name="Dougan E. K."/>
            <person name="Rhodes N."/>
            <person name="Thang M."/>
            <person name="Chan C."/>
        </authorList>
    </citation>
    <scope>NUCLEOTIDE SEQUENCE</scope>
</reference>
<gene>
    <name evidence="3" type="ORF">SPIL2461_LOCUS14636</name>
</gene>
<dbReference type="OrthoDB" id="435641at2759"/>